<evidence type="ECO:0000256" key="1">
    <source>
        <dbReference type="SAM" id="MobiDB-lite"/>
    </source>
</evidence>
<keyword evidence="3" id="KW-1185">Reference proteome</keyword>
<accession>A0A2T3AUX3</accession>
<evidence type="ECO:0000313" key="3">
    <source>
        <dbReference type="Proteomes" id="UP000241818"/>
    </source>
</evidence>
<proteinExistence type="predicted"/>
<feature type="region of interest" description="Disordered" evidence="1">
    <location>
        <begin position="163"/>
        <end position="183"/>
    </location>
</feature>
<feature type="region of interest" description="Disordered" evidence="1">
    <location>
        <begin position="126"/>
        <end position="145"/>
    </location>
</feature>
<dbReference type="RefSeq" id="XP_024718468.1">
    <property type="nucleotide sequence ID" value="XM_024868325.1"/>
</dbReference>
<evidence type="ECO:0000313" key="2">
    <source>
        <dbReference type="EMBL" id="PSS12470.1"/>
    </source>
</evidence>
<feature type="compositionally biased region" description="Acidic residues" evidence="1">
    <location>
        <begin position="32"/>
        <end position="43"/>
    </location>
</feature>
<gene>
    <name evidence="2" type="ORF">M430DRAFT_52767</name>
</gene>
<name>A0A2T3AUX3_AMORE</name>
<protein>
    <submittedName>
        <fullName evidence="2">Uncharacterized protein</fullName>
    </submittedName>
</protein>
<feature type="region of interest" description="Disordered" evidence="1">
    <location>
        <begin position="1"/>
        <end position="55"/>
    </location>
</feature>
<feature type="compositionally biased region" description="Polar residues" evidence="1">
    <location>
        <begin position="15"/>
        <end position="31"/>
    </location>
</feature>
<feature type="compositionally biased region" description="Polar residues" evidence="1">
    <location>
        <begin position="91"/>
        <end position="108"/>
    </location>
</feature>
<dbReference type="EMBL" id="KZ679015">
    <property type="protein sequence ID" value="PSS12470.1"/>
    <property type="molecule type" value="Genomic_DNA"/>
</dbReference>
<organism evidence="2 3">
    <name type="scientific">Amorphotheca resinae ATCC 22711</name>
    <dbReference type="NCBI Taxonomy" id="857342"/>
    <lineage>
        <taxon>Eukaryota</taxon>
        <taxon>Fungi</taxon>
        <taxon>Dikarya</taxon>
        <taxon>Ascomycota</taxon>
        <taxon>Pezizomycotina</taxon>
        <taxon>Leotiomycetes</taxon>
        <taxon>Helotiales</taxon>
        <taxon>Amorphothecaceae</taxon>
        <taxon>Amorphotheca</taxon>
    </lineage>
</organism>
<feature type="region of interest" description="Disordered" evidence="1">
    <location>
        <begin position="91"/>
        <end position="120"/>
    </location>
</feature>
<reference evidence="2 3" key="1">
    <citation type="journal article" date="2018" name="New Phytol.">
        <title>Comparative genomics and transcriptomics depict ericoid mycorrhizal fungi as versatile saprotrophs and plant mutualists.</title>
        <authorList>
            <person name="Martino E."/>
            <person name="Morin E."/>
            <person name="Grelet G.A."/>
            <person name="Kuo A."/>
            <person name="Kohler A."/>
            <person name="Daghino S."/>
            <person name="Barry K.W."/>
            <person name="Cichocki N."/>
            <person name="Clum A."/>
            <person name="Dockter R.B."/>
            <person name="Hainaut M."/>
            <person name="Kuo R.C."/>
            <person name="LaButti K."/>
            <person name="Lindahl B.D."/>
            <person name="Lindquist E.A."/>
            <person name="Lipzen A."/>
            <person name="Khouja H.R."/>
            <person name="Magnuson J."/>
            <person name="Murat C."/>
            <person name="Ohm R.A."/>
            <person name="Singer S.W."/>
            <person name="Spatafora J.W."/>
            <person name="Wang M."/>
            <person name="Veneault-Fourrey C."/>
            <person name="Henrissat B."/>
            <person name="Grigoriev I.V."/>
            <person name="Martin F.M."/>
            <person name="Perotto S."/>
        </authorList>
    </citation>
    <scope>NUCLEOTIDE SEQUENCE [LARGE SCALE GENOMIC DNA]</scope>
    <source>
        <strain evidence="2 3">ATCC 22711</strain>
    </source>
</reference>
<dbReference type="GeneID" id="36576406"/>
<feature type="compositionally biased region" description="Polar residues" evidence="1">
    <location>
        <begin position="163"/>
        <end position="182"/>
    </location>
</feature>
<dbReference type="Proteomes" id="UP000241818">
    <property type="component" value="Unassembled WGS sequence"/>
</dbReference>
<dbReference type="AlphaFoldDB" id="A0A2T3AUX3"/>
<dbReference type="InParanoid" id="A0A2T3AUX3"/>
<sequence length="267" mass="29337">MSHDATRRSKRPKTAFSSDQRSNHQPHSSNDLNDDDYFPEETWMEAPAEAASMSNTIVDTTGKERFRAPVASMISRTRNEPADSITVNAYNPLNLNDGQTHRTSNSQAMGPPAADSIAQSPPLLSQLSPQAESLPKLSHDGLPRNGENEETIVVIEPHGPSIASIQETNRPAPSALENQPDLNSPPILAAPPVTAPSTSTTNHTPTLRKPRLVYLLFKQANVPDDVSNALPRKTLKGLTLPGFFELLSRKHPQVYRVWLRSLHHLAM</sequence>